<dbReference type="AlphaFoldDB" id="A0A0G4F010"/>
<accession>A0A0G4F010</accession>
<name>A0A0G4F010_9ALVE</name>
<sequence length="170" mass="19045">MDDVGLFFPAGGLKKSWGAAVRDFATFNLTLNLGKGKSLTFSPDWAKRYGKSNTVRWQCPEDPPNGLELSREGFILGGGRIGTHEFELQRFEEVKKDAVELAEKVAEYRDPQGSWLLFRYCVFPKLSFLLKLMGDAIPAMVWAEADDTLLSAFRKGMGIGHGEWTVQHTL</sequence>
<gene>
    <name evidence="1" type="ORF">Cvel_14519</name>
</gene>
<dbReference type="VEuPathDB" id="CryptoDB:Cvel_14519"/>
<evidence type="ECO:0000313" key="1">
    <source>
        <dbReference type="EMBL" id="CEM05227.1"/>
    </source>
</evidence>
<reference evidence="1" key="1">
    <citation type="submission" date="2014-11" db="EMBL/GenBank/DDBJ databases">
        <authorList>
            <person name="Otto D Thomas"/>
            <person name="Naeem Raeece"/>
        </authorList>
    </citation>
    <scope>NUCLEOTIDE SEQUENCE</scope>
</reference>
<organism evidence="1">
    <name type="scientific">Chromera velia CCMP2878</name>
    <dbReference type="NCBI Taxonomy" id="1169474"/>
    <lineage>
        <taxon>Eukaryota</taxon>
        <taxon>Sar</taxon>
        <taxon>Alveolata</taxon>
        <taxon>Colpodellida</taxon>
        <taxon>Chromeraceae</taxon>
        <taxon>Chromera</taxon>
    </lineage>
</organism>
<dbReference type="EMBL" id="CDMZ01000040">
    <property type="protein sequence ID" value="CEM05227.1"/>
    <property type="molecule type" value="Genomic_DNA"/>
</dbReference>
<protein>
    <recommendedName>
        <fullName evidence="2">Reverse transcriptase domain-containing protein</fullName>
    </recommendedName>
</protein>
<proteinExistence type="predicted"/>
<dbReference type="PhylomeDB" id="A0A0G4F010"/>
<evidence type="ECO:0008006" key="2">
    <source>
        <dbReference type="Google" id="ProtNLM"/>
    </source>
</evidence>